<evidence type="ECO:0000313" key="12">
    <source>
        <dbReference type="Proteomes" id="UP001431783"/>
    </source>
</evidence>
<evidence type="ECO:0000256" key="4">
    <source>
        <dbReference type="ARBA" id="ARBA00022692"/>
    </source>
</evidence>
<protein>
    <recommendedName>
        <fullName evidence="10">ABC transporter domain-containing protein</fullName>
    </recommendedName>
</protein>
<evidence type="ECO:0000256" key="8">
    <source>
        <dbReference type="ARBA" id="ARBA00023136"/>
    </source>
</evidence>
<comment type="subcellular location">
    <subcellularLocation>
        <location evidence="1">Membrane</location>
        <topology evidence="1">Multi-pass membrane protein</topology>
    </subcellularLocation>
</comment>
<dbReference type="InterPro" id="IPR003439">
    <property type="entry name" value="ABC_transporter-like_ATP-bd"/>
</dbReference>
<comment type="similarity">
    <text evidence="2">Belongs to the ABC transporter superfamily. ABCG family. Eye pigment precursor importer (TC 3.A.1.204) subfamily.</text>
</comment>
<keyword evidence="4 9" id="KW-0812">Transmembrane</keyword>
<evidence type="ECO:0000313" key="11">
    <source>
        <dbReference type="EMBL" id="KAK9870174.1"/>
    </source>
</evidence>
<name>A0AAW1TPA7_9CUCU</name>
<dbReference type="Pfam" id="PF01061">
    <property type="entry name" value="ABC2_membrane"/>
    <property type="match status" value="1"/>
</dbReference>
<feature type="transmembrane region" description="Helical" evidence="9">
    <location>
        <begin position="493"/>
        <end position="516"/>
    </location>
</feature>
<dbReference type="PROSITE" id="PS50893">
    <property type="entry name" value="ABC_TRANSPORTER_2"/>
    <property type="match status" value="1"/>
</dbReference>
<keyword evidence="6" id="KW-0067">ATP-binding</keyword>
<feature type="transmembrane region" description="Helical" evidence="9">
    <location>
        <begin position="685"/>
        <end position="709"/>
    </location>
</feature>
<feature type="transmembrane region" description="Helical" evidence="9">
    <location>
        <begin position="536"/>
        <end position="561"/>
    </location>
</feature>
<evidence type="ECO:0000256" key="2">
    <source>
        <dbReference type="ARBA" id="ARBA00005814"/>
    </source>
</evidence>
<dbReference type="CDD" id="cd03213">
    <property type="entry name" value="ABCG_EPDR"/>
    <property type="match status" value="1"/>
</dbReference>
<sequence length="715" mass="79690">MMADLKAVKINLQTVSGNEPQSVSYNAVVKETESLNNACETSEPQYTQCNGRASMTITTNGGTLRKVPNKSSPCSYKKPTIMLSHLPKRPPVDIQFNDLSYSISGRSKGGCTTILKCVNGSFKSGELTAIMGPSGAGKSSLMNILAGYKTSNLTGSILINGKERSLKRFRKMSCYIMQDDCLSPHLTVKEALNVSANLKLGKSVSTADKKNVVNEVIEALGLQECVDNHTSKLSGGQRKRLSIALEMVNNPPVMFFDEPTSGLDSSTCFQCLCLLKSLARGGRTVICTIHQPSARLFEMFDRLYVLTEGQCIYRGIVKELVPFLSSMGLNCPSYHNPADYVIEVASGAHGDYIQKLVVAVNAGKCERTYQQLTMDLQAGGKKISNDIAKQTTTLHIGSENMTQNDVKNSTERPTCTTSLLDSSDNLAQKGLQSFPASGLMQFWILLKRTTYITLRDKMLTRMRLLSHVITGFLLGMIYYNIGNDAAKVMSNAGCLFVINLFTMFTSMMPTILTFPMEISVFVREHLNYWYSVKPYYFAKTLADIPFQIVMTMGYVMGVYYLTAQPMEFLRFSMVMIISVVTALVGQSFGLLIGAAFNIESGVFFGPISAVPMVLFSGFFAKLDDIPYYLKWLPYTSYLKYSFEATMIAIYGLDREKLDCTEIYCHYKYPERFLEDMSMKDDMRTYIINVAVLLGLLSLLRTATYFVLLIKLRQHR</sequence>
<dbReference type="GO" id="GO:0005886">
    <property type="term" value="C:plasma membrane"/>
    <property type="evidence" value="ECO:0007669"/>
    <property type="project" value="TreeGrafter"/>
</dbReference>
<proteinExistence type="inferred from homology"/>
<keyword evidence="3" id="KW-0813">Transport</keyword>
<dbReference type="InterPro" id="IPR017871">
    <property type="entry name" value="ABC_transporter-like_CS"/>
</dbReference>
<evidence type="ECO:0000256" key="9">
    <source>
        <dbReference type="SAM" id="Phobius"/>
    </source>
</evidence>
<accession>A0AAW1TPA7</accession>
<reference evidence="11 12" key="1">
    <citation type="submission" date="2023-03" db="EMBL/GenBank/DDBJ databases">
        <title>Genome insight into feeding habits of ladybird beetles.</title>
        <authorList>
            <person name="Li H.-S."/>
            <person name="Huang Y.-H."/>
            <person name="Pang H."/>
        </authorList>
    </citation>
    <scope>NUCLEOTIDE SEQUENCE [LARGE SCALE GENOMIC DNA]</scope>
    <source>
        <strain evidence="11">SYSU_2023b</strain>
        <tissue evidence="11">Whole body</tissue>
    </source>
</reference>
<dbReference type="GO" id="GO:0016887">
    <property type="term" value="F:ATP hydrolysis activity"/>
    <property type="evidence" value="ECO:0007669"/>
    <property type="project" value="InterPro"/>
</dbReference>
<dbReference type="GO" id="GO:0140359">
    <property type="term" value="F:ABC-type transporter activity"/>
    <property type="evidence" value="ECO:0007669"/>
    <property type="project" value="InterPro"/>
</dbReference>
<dbReference type="GO" id="GO:0005524">
    <property type="term" value="F:ATP binding"/>
    <property type="evidence" value="ECO:0007669"/>
    <property type="project" value="UniProtKB-KW"/>
</dbReference>
<dbReference type="PANTHER" id="PTHR48041:SF78">
    <property type="entry name" value="ABC TRANSPORTER EXPRESSED IN TRACHEA, ISOFORM A"/>
    <property type="match status" value="1"/>
</dbReference>
<dbReference type="InterPro" id="IPR013525">
    <property type="entry name" value="ABC2_TM"/>
</dbReference>
<dbReference type="FunFam" id="3.40.50.300:FF:000891">
    <property type="entry name" value="ATP-binding cassette sub-family G member"/>
    <property type="match status" value="1"/>
</dbReference>
<feature type="transmembrane region" description="Helical" evidence="9">
    <location>
        <begin position="573"/>
        <end position="596"/>
    </location>
</feature>
<dbReference type="PANTHER" id="PTHR48041">
    <property type="entry name" value="ABC TRANSPORTER G FAMILY MEMBER 28"/>
    <property type="match status" value="1"/>
</dbReference>
<feature type="transmembrane region" description="Helical" evidence="9">
    <location>
        <begin position="602"/>
        <end position="620"/>
    </location>
</feature>
<dbReference type="SMART" id="SM00382">
    <property type="entry name" value="AAA"/>
    <property type="match status" value="1"/>
</dbReference>
<comment type="caution">
    <text evidence="11">The sequence shown here is derived from an EMBL/GenBank/DDBJ whole genome shotgun (WGS) entry which is preliminary data.</text>
</comment>
<evidence type="ECO:0000256" key="5">
    <source>
        <dbReference type="ARBA" id="ARBA00022741"/>
    </source>
</evidence>
<gene>
    <name evidence="11" type="ORF">WA026_006264</name>
</gene>
<evidence type="ECO:0000256" key="3">
    <source>
        <dbReference type="ARBA" id="ARBA00022448"/>
    </source>
</evidence>
<evidence type="ECO:0000259" key="10">
    <source>
        <dbReference type="PROSITE" id="PS50893"/>
    </source>
</evidence>
<dbReference type="SUPFAM" id="SSF52540">
    <property type="entry name" value="P-loop containing nucleoside triphosphate hydrolases"/>
    <property type="match status" value="1"/>
</dbReference>
<keyword evidence="12" id="KW-1185">Reference proteome</keyword>
<dbReference type="AlphaFoldDB" id="A0AAW1TPA7"/>
<dbReference type="PROSITE" id="PS00211">
    <property type="entry name" value="ABC_TRANSPORTER_1"/>
    <property type="match status" value="1"/>
</dbReference>
<keyword evidence="8 9" id="KW-0472">Membrane</keyword>
<dbReference type="InterPro" id="IPR050352">
    <property type="entry name" value="ABCG_transporters"/>
</dbReference>
<dbReference type="EMBL" id="JARQZJ010000002">
    <property type="protein sequence ID" value="KAK9870174.1"/>
    <property type="molecule type" value="Genomic_DNA"/>
</dbReference>
<keyword evidence="7 9" id="KW-1133">Transmembrane helix</keyword>
<dbReference type="Pfam" id="PF00005">
    <property type="entry name" value="ABC_tran"/>
    <property type="match status" value="1"/>
</dbReference>
<dbReference type="Gene3D" id="3.40.50.300">
    <property type="entry name" value="P-loop containing nucleotide triphosphate hydrolases"/>
    <property type="match status" value="1"/>
</dbReference>
<dbReference type="Proteomes" id="UP001431783">
    <property type="component" value="Unassembled WGS sequence"/>
</dbReference>
<organism evidence="11 12">
    <name type="scientific">Henosepilachna vigintioctopunctata</name>
    <dbReference type="NCBI Taxonomy" id="420089"/>
    <lineage>
        <taxon>Eukaryota</taxon>
        <taxon>Metazoa</taxon>
        <taxon>Ecdysozoa</taxon>
        <taxon>Arthropoda</taxon>
        <taxon>Hexapoda</taxon>
        <taxon>Insecta</taxon>
        <taxon>Pterygota</taxon>
        <taxon>Neoptera</taxon>
        <taxon>Endopterygota</taxon>
        <taxon>Coleoptera</taxon>
        <taxon>Polyphaga</taxon>
        <taxon>Cucujiformia</taxon>
        <taxon>Coccinelloidea</taxon>
        <taxon>Coccinellidae</taxon>
        <taxon>Epilachninae</taxon>
        <taxon>Epilachnini</taxon>
        <taxon>Henosepilachna</taxon>
    </lineage>
</organism>
<keyword evidence="5" id="KW-0547">Nucleotide-binding</keyword>
<feature type="domain" description="ABC transporter" evidence="10">
    <location>
        <begin position="94"/>
        <end position="333"/>
    </location>
</feature>
<evidence type="ECO:0000256" key="7">
    <source>
        <dbReference type="ARBA" id="ARBA00022989"/>
    </source>
</evidence>
<dbReference type="InterPro" id="IPR027417">
    <property type="entry name" value="P-loop_NTPase"/>
</dbReference>
<feature type="transmembrane region" description="Helical" evidence="9">
    <location>
        <begin position="464"/>
        <end position="481"/>
    </location>
</feature>
<dbReference type="InterPro" id="IPR003593">
    <property type="entry name" value="AAA+_ATPase"/>
</dbReference>
<evidence type="ECO:0000256" key="6">
    <source>
        <dbReference type="ARBA" id="ARBA00022840"/>
    </source>
</evidence>
<evidence type="ECO:0000256" key="1">
    <source>
        <dbReference type="ARBA" id="ARBA00004141"/>
    </source>
</evidence>